<dbReference type="Proteomes" id="UP000322530">
    <property type="component" value="Unassembled WGS sequence"/>
</dbReference>
<comment type="caution">
    <text evidence="3">The sequence shown here is derived from an EMBL/GenBank/DDBJ whole genome shotgun (WGS) entry which is preliminary data.</text>
</comment>
<name>A0A5A5T6Q2_9CHLR</name>
<gene>
    <name evidence="3" type="ORF">KDI_06120</name>
</gene>
<dbReference type="OrthoDB" id="9803668at2"/>
<sequence length="358" mass="37840">MNESACPDTIQTSIHTALANQLNPTQVQQALALIEGAQRIALLAHQNPDGDCLGAALGFAEILRQIGKTCVPACTDPAPRSFTFLPGVETLQTTLGDEQFDLVIALDAGELSRYGALYTQHQAFLDQATILNIDHHVSSTGCGQVNIIEPIAASTTELLILFQEQTGLPLTRDAAICLLTGLITDTGSFQYSNTTTRTMLAGAAMVEAGASAEAIVKPIFRTHALAEMRFTAAAINNIQTSADGRIIWSYATDETLAATGVTADMDTNESSMLRDIEGVQVAAFFKSYGDPNVTRVSLRSNAPYDVAAICQRLGGGGHVRAAGATINQAMSEAIPLVIAAIEQEVQASDQRLSENSAS</sequence>
<dbReference type="GO" id="GO:0003676">
    <property type="term" value="F:nucleic acid binding"/>
    <property type="evidence" value="ECO:0007669"/>
    <property type="project" value="InterPro"/>
</dbReference>
<feature type="domain" description="DDH" evidence="1">
    <location>
        <begin position="39"/>
        <end position="181"/>
    </location>
</feature>
<dbReference type="Gene3D" id="3.90.1640.10">
    <property type="entry name" value="inorganic pyrophosphatase (n-terminal core)"/>
    <property type="match status" value="1"/>
</dbReference>
<protein>
    <submittedName>
        <fullName evidence="3">Phosphoesterase</fullName>
    </submittedName>
</protein>
<proteinExistence type="predicted"/>
<evidence type="ECO:0000313" key="4">
    <source>
        <dbReference type="Proteomes" id="UP000322530"/>
    </source>
</evidence>
<dbReference type="InterPro" id="IPR038763">
    <property type="entry name" value="DHH_sf"/>
</dbReference>
<dbReference type="Pfam" id="PF02272">
    <property type="entry name" value="DHHA1"/>
    <property type="match status" value="1"/>
</dbReference>
<dbReference type="InterPro" id="IPR051319">
    <property type="entry name" value="Oligoribo/pAp-PDE_c-di-AMP_PDE"/>
</dbReference>
<dbReference type="InterPro" id="IPR003156">
    <property type="entry name" value="DHHA1_dom"/>
</dbReference>
<evidence type="ECO:0000259" key="2">
    <source>
        <dbReference type="Pfam" id="PF02272"/>
    </source>
</evidence>
<evidence type="ECO:0000259" key="1">
    <source>
        <dbReference type="Pfam" id="PF01368"/>
    </source>
</evidence>
<feature type="domain" description="DHHA1" evidence="2">
    <location>
        <begin position="270"/>
        <end position="346"/>
    </location>
</feature>
<dbReference type="EMBL" id="BIXY01000005">
    <property type="protein sequence ID" value="GCF07048.1"/>
    <property type="molecule type" value="Genomic_DNA"/>
</dbReference>
<accession>A0A5A5T6Q2</accession>
<dbReference type="InterPro" id="IPR001667">
    <property type="entry name" value="DDH_dom"/>
</dbReference>
<dbReference type="PANTHER" id="PTHR47618">
    <property type="entry name" value="BIFUNCTIONAL OLIGORIBONUCLEASE AND PAP PHOSPHATASE NRNA"/>
    <property type="match status" value="1"/>
</dbReference>
<evidence type="ECO:0000313" key="3">
    <source>
        <dbReference type="EMBL" id="GCF07048.1"/>
    </source>
</evidence>
<keyword evidence="4" id="KW-1185">Reference proteome</keyword>
<dbReference type="SUPFAM" id="SSF64182">
    <property type="entry name" value="DHH phosphoesterases"/>
    <property type="match status" value="1"/>
</dbReference>
<organism evidence="3 4">
    <name type="scientific">Dictyobacter arantiisoli</name>
    <dbReference type="NCBI Taxonomy" id="2014874"/>
    <lineage>
        <taxon>Bacteria</taxon>
        <taxon>Bacillati</taxon>
        <taxon>Chloroflexota</taxon>
        <taxon>Ktedonobacteria</taxon>
        <taxon>Ktedonobacterales</taxon>
        <taxon>Dictyobacteraceae</taxon>
        <taxon>Dictyobacter</taxon>
    </lineage>
</organism>
<dbReference type="AlphaFoldDB" id="A0A5A5T6Q2"/>
<dbReference type="PANTHER" id="PTHR47618:SF1">
    <property type="entry name" value="BIFUNCTIONAL OLIGORIBONUCLEASE AND PAP PHOSPHATASE NRNA"/>
    <property type="match status" value="1"/>
</dbReference>
<dbReference type="RefSeq" id="WP_149400093.1">
    <property type="nucleotide sequence ID" value="NZ_BIXY01000005.1"/>
</dbReference>
<dbReference type="Pfam" id="PF01368">
    <property type="entry name" value="DHH"/>
    <property type="match status" value="1"/>
</dbReference>
<dbReference type="Gene3D" id="3.10.310.30">
    <property type="match status" value="1"/>
</dbReference>
<reference evidence="3 4" key="1">
    <citation type="submission" date="2019-01" db="EMBL/GenBank/DDBJ databases">
        <title>Draft genome sequence of Dictyobacter sp. Uno17.</title>
        <authorList>
            <person name="Wang C.M."/>
            <person name="Zheng Y."/>
            <person name="Sakai Y."/>
            <person name="Abe K."/>
            <person name="Yokota A."/>
            <person name="Yabe S."/>
        </authorList>
    </citation>
    <scope>NUCLEOTIDE SEQUENCE [LARGE SCALE GENOMIC DNA]</scope>
    <source>
        <strain evidence="3 4">Uno17</strain>
    </source>
</reference>